<keyword evidence="2" id="KW-1185">Reference proteome</keyword>
<evidence type="ECO:0000313" key="1">
    <source>
        <dbReference type="EMBL" id="THH29690.1"/>
    </source>
</evidence>
<gene>
    <name evidence="1" type="ORF">EUX98_g4501</name>
</gene>
<reference evidence="1 2" key="1">
    <citation type="submission" date="2019-02" db="EMBL/GenBank/DDBJ databases">
        <title>Genome sequencing of the rare red list fungi Antrodiella citrinella (Flaviporus citrinellus).</title>
        <authorList>
            <person name="Buettner E."/>
            <person name="Kellner H."/>
        </authorList>
    </citation>
    <scope>NUCLEOTIDE SEQUENCE [LARGE SCALE GENOMIC DNA]</scope>
    <source>
        <strain evidence="1 2">DSM 108506</strain>
    </source>
</reference>
<dbReference type="EMBL" id="SGPM01000112">
    <property type="protein sequence ID" value="THH29690.1"/>
    <property type="molecule type" value="Genomic_DNA"/>
</dbReference>
<organism evidence="1 2">
    <name type="scientific">Antrodiella citrinella</name>
    <dbReference type="NCBI Taxonomy" id="2447956"/>
    <lineage>
        <taxon>Eukaryota</taxon>
        <taxon>Fungi</taxon>
        <taxon>Dikarya</taxon>
        <taxon>Basidiomycota</taxon>
        <taxon>Agaricomycotina</taxon>
        <taxon>Agaricomycetes</taxon>
        <taxon>Polyporales</taxon>
        <taxon>Steccherinaceae</taxon>
        <taxon>Antrodiella</taxon>
    </lineage>
</organism>
<sequence length="130" mass="13942">MSSNTAESFNREDAGILGLDMFCVGHYEAEDQTEENGIPIIAVSKTSSCDAAGLLGHQNAIASCLDLEPNARTAAQHACQPADGVALPPFNYVAEMDNISAGAYFRLRRHLGRAASVVMDDTYWSTLSFV</sequence>
<name>A0A4S4N1T7_9APHY</name>
<protein>
    <submittedName>
        <fullName evidence="1">Uncharacterized protein</fullName>
    </submittedName>
</protein>
<dbReference type="Proteomes" id="UP000308730">
    <property type="component" value="Unassembled WGS sequence"/>
</dbReference>
<dbReference type="OrthoDB" id="3357985at2759"/>
<proteinExistence type="predicted"/>
<dbReference type="AlphaFoldDB" id="A0A4S4N1T7"/>
<accession>A0A4S4N1T7</accession>
<evidence type="ECO:0000313" key="2">
    <source>
        <dbReference type="Proteomes" id="UP000308730"/>
    </source>
</evidence>
<comment type="caution">
    <text evidence="1">The sequence shown here is derived from an EMBL/GenBank/DDBJ whole genome shotgun (WGS) entry which is preliminary data.</text>
</comment>